<keyword evidence="1" id="KW-0521">NADP</keyword>
<accession>A0ABW9XYW3</accession>
<comment type="caution">
    <text evidence="3">The sequence shown here is derived from an EMBL/GenBank/DDBJ whole genome shotgun (WGS) entry which is preliminary data.</text>
</comment>
<dbReference type="SUPFAM" id="SSF51735">
    <property type="entry name" value="NAD(P)-binding Rossmann-fold domains"/>
    <property type="match status" value="1"/>
</dbReference>
<dbReference type="InterPro" id="IPR016040">
    <property type="entry name" value="NAD(P)-bd_dom"/>
</dbReference>
<dbReference type="PANTHER" id="PTHR42748">
    <property type="entry name" value="NITROGEN METABOLITE REPRESSION PROTEIN NMRA FAMILY MEMBER"/>
    <property type="match status" value="1"/>
</dbReference>
<evidence type="ECO:0000313" key="4">
    <source>
        <dbReference type="Proteomes" id="UP000665561"/>
    </source>
</evidence>
<dbReference type="RefSeq" id="WP_161746945.1">
    <property type="nucleotide sequence ID" value="NZ_JAAAMV010000033.1"/>
</dbReference>
<dbReference type="Pfam" id="PF13460">
    <property type="entry name" value="NAD_binding_10"/>
    <property type="match status" value="1"/>
</dbReference>
<gene>
    <name evidence="3" type="ORF">GT019_28995</name>
</gene>
<dbReference type="EMBL" id="JAAAMV010000033">
    <property type="protein sequence ID" value="NBD27923.1"/>
    <property type="molecule type" value="Genomic_DNA"/>
</dbReference>
<keyword evidence="4" id="KW-1185">Reference proteome</keyword>
<reference evidence="3 4" key="1">
    <citation type="submission" date="2020-01" db="EMBL/GenBank/DDBJ databases">
        <title>Paenibacillus soybeanensis sp. nov. isolated from the nodules of soybean (Glycine max(L.) Merr).</title>
        <authorList>
            <person name="Wang H."/>
        </authorList>
    </citation>
    <scope>NUCLEOTIDE SEQUENCE [LARGE SCALE GENOMIC DNA]</scope>
    <source>
        <strain evidence="3 4">T1</strain>
    </source>
</reference>
<dbReference type="InterPro" id="IPR036291">
    <property type="entry name" value="NAD(P)-bd_dom_sf"/>
</dbReference>
<evidence type="ECO:0000256" key="1">
    <source>
        <dbReference type="ARBA" id="ARBA00022857"/>
    </source>
</evidence>
<dbReference type="PANTHER" id="PTHR42748:SF3">
    <property type="entry name" value="BLL4366 PROTEIN"/>
    <property type="match status" value="1"/>
</dbReference>
<organism evidence="3 4">
    <name type="scientific">Paenibacillus glycinis</name>
    <dbReference type="NCBI Taxonomy" id="2697035"/>
    <lineage>
        <taxon>Bacteria</taxon>
        <taxon>Bacillati</taxon>
        <taxon>Bacillota</taxon>
        <taxon>Bacilli</taxon>
        <taxon>Bacillales</taxon>
        <taxon>Paenibacillaceae</taxon>
        <taxon>Paenibacillus</taxon>
    </lineage>
</organism>
<dbReference type="Gene3D" id="3.40.50.720">
    <property type="entry name" value="NAD(P)-binding Rossmann-like Domain"/>
    <property type="match status" value="1"/>
</dbReference>
<dbReference type="InterPro" id="IPR051164">
    <property type="entry name" value="NmrA-like_oxidored"/>
</dbReference>
<feature type="domain" description="NAD(P)-binding" evidence="2">
    <location>
        <begin position="7"/>
        <end position="135"/>
    </location>
</feature>
<sequence>MKIVVIGGTGLIGSKVVNNLRALGHEVVPASPSKGINAVTGEGLAEALNGAEVVVDVANSPSFEDEAVLAFFEKSSRNLAAAEAAAGVKHHVALSIVGTDKLPKNGYFRAKVAQEALIKASKIPYTIVRATQFFEFVGAIAEYGAEGQTVRVSSAYMQPIVSDEVAATVAEFAAGRPVNGTVELAGPERIRISDLVSRYLSATKDDRQVVADPKALYYGSELDEFSLVPWYDNPRIATTRFEDWLNKQSLSKA</sequence>
<evidence type="ECO:0000259" key="2">
    <source>
        <dbReference type="Pfam" id="PF13460"/>
    </source>
</evidence>
<dbReference type="Proteomes" id="UP000665561">
    <property type="component" value="Unassembled WGS sequence"/>
</dbReference>
<protein>
    <submittedName>
        <fullName evidence="3">NAD(P)H-binding protein</fullName>
    </submittedName>
</protein>
<evidence type="ECO:0000313" key="3">
    <source>
        <dbReference type="EMBL" id="NBD27923.1"/>
    </source>
</evidence>
<proteinExistence type="predicted"/>
<name>A0ABW9XYW3_9BACL</name>